<dbReference type="Pfam" id="PF12911">
    <property type="entry name" value="OppC_N"/>
    <property type="match status" value="1"/>
</dbReference>
<feature type="domain" description="Oligopeptide transport permease C-like N-terminal" evidence="2">
    <location>
        <begin position="27"/>
        <end position="71"/>
    </location>
</feature>
<reference evidence="3 4" key="1">
    <citation type="submission" date="2023-12" db="EMBL/GenBank/DDBJ databases">
        <title>Blastococcus brunescens sp. nov., an actonobacterium isolated from sandstone collected in sahara desert.</title>
        <authorList>
            <person name="Gtari M."/>
            <person name="Ghodhbane F."/>
        </authorList>
    </citation>
    <scope>NUCLEOTIDE SEQUENCE [LARGE SCALE GENOMIC DNA]</scope>
    <source>
        <strain evidence="3 4">BMG 8361</strain>
    </source>
</reference>
<sequence>MGDLKRRRIDELAARAGQVPEGEGGVSLTKSAFRRLRRDPVAIAGAIIVVIFLLVAAFAPFLAPRDPLAQTLLSEIRPGFIPGPREVFRSASTTWAGTCSPG</sequence>
<dbReference type="EMBL" id="CP141261">
    <property type="protein sequence ID" value="WRL64421.1"/>
    <property type="molecule type" value="Genomic_DNA"/>
</dbReference>
<dbReference type="RefSeq" id="WP_324275748.1">
    <property type="nucleotide sequence ID" value="NZ_CP141261.1"/>
</dbReference>
<accession>A0ABZ1B0T4</accession>
<dbReference type="Proteomes" id="UP001324287">
    <property type="component" value="Chromosome"/>
</dbReference>
<name>A0ABZ1B0T4_9ACTN</name>
<evidence type="ECO:0000256" key="1">
    <source>
        <dbReference type="SAM" id="Phobius"/>
    </source>
</evidence>
<organism evidence="3 4">
    <name type="scientific">Blastococcus brunescens</name>
    <dbReference type="NCBI Taxonomy" id="1564165"/>
    <lineage>
        <taxon>Bacteria</taxon>
        <taxon>Bacillati</taxon>
        <taxon>Actinomycetota</taxon>
        <taxon>Actinomycetes</taxon>
        <taxon>Geodermatophilales</taxon>
        <taxon>Geodermatophilaceae</taxon>
        <taxon>Blastococcus</taxon>
    </lineage>
</organism>
<proteinExistence type="predicted"/>
<protein>
    <recommendedName>
        <fullName evidence="2">Oligopeptide transport permease C-like N-terminal domain-containing protein</fullName>
    </recommendedName>
</protein>
<keyword evidence="4" id="KW-1185">Reference proteome</keyword>
<feature type="transmembrane region" description="Helical" evidence="1">
    <location>
        <begin position="41"/>
        <end position="63"/>
    </location>
</feature>
<evidence type="ECO:0000259" key="2">
    <source>
        <dbReference type="Pfam" id="PF12911"/>
    </source>
</evidence>
<keyword evidence="1" id="KW-0812">Transmembrane</keyword>
<evidence type="ECO:0000313" key="3">
    <source>
        <dbReference type="EMBL" id="WRL64421.1"/>
    </source>
</evidence>
<evidence type="ECO:0000313" key="4">
    <source>
        <dbReference type="Proteomes" id="UP001324287"/>
    </source>
</evidence>
<dbReference type="InterPro" id="IPR025966">
    <property type="entry name" value="OppC_N"/>
</dbReference>
<keyword evidence="1" id="KW-1133">Transmembrane helix</keyword>
<gene>
    <name evidence="3" type="ORF">U6N30_00765</name>
</gene>
<keyword evidence="1" id="KW-0472">Membrane</keyword>